<dbReference type="Proteomes" id="UP000186216">
    <property type="component" value="Unassembled WGS sequence"/>
</dbReference>
<evidence type="ECO:0000313" key="11">
    <source>
        <dbReference type="EMBL" id="WCR05475.1"/>
    </source>
</evidence>
<dbReference type="InterPro" id="IPR032466">
    <property type="entry name" value="Metal_Hydrolase"/>
</dbReference>
<dbReference type="GO" id="GO:0046872">
    <property type="term" value="F:metal ion binding"/>
    <property type="evidence" value="ECO:0007669"/>
    <property type="project" value="UniProtKB-KW"/>
</dbReference>
<gene>
    <name evidence="11" type="ORF">JHX88_21640</name>
    <name evidence="10" type="ORF">SAMN05421772_110145</name>
</gene>
<dbReference type="GO" id="GO:0006046">
    <property type="term" value="P:N-acetylglucosamine catabolic process"/>
    <property type="evidence" value="ECO:0007669"/>
    <property type="project" value="TreeGrafter"/>
</dbReference>
<geneLocation type="plasmid" evidence="11 13">
    <name>p242883</name>
</geneLocation>
<evidence type="ECO:0000313" key="12">
    <source>
        <dbReference type="Proteomes" id="UP000186216"/>
    </source>
</evidence>
<dbReference type="EMBL" id="FTOU01000010">
    <property type="protein sequence ID" value="SIS97151.1"/>
    <property type="molecule type" value="Genomic_DNA"/>
</dbReference>
<dbReference type="InterPro" id="IPR011059">
    <property type="entry name" value="Metal-dep_hydrolase_composite"/>
</dbReference>
<keyword evidence="13" id="KW-1185">Reference proteome</keyword>
<evidence type="ECO:0000256" key="2">
    <source>
        <dbReference type="ARBA" id="ARBA00022723"/>
    </source>
</evidence>
<feature type="active site" description="Proton donor/acceptor" evidence="6">
    <location>
        <position position="265"/>
    </location>
</feature>
<dbReference type="Gene3D" id="3.20.20.140">
    <property type="entry name" value="Metal-dependent hydrolases"/>
    <property type="match status" value="1"/>
</dbReference>
<dbReference type="PANTHER" id="PTHR11113">
    <property type="entry name" value="N-ACETYLGLUCOSAMINE-6-PHOSPHATE DEACETYLASE"/>
    <property type="match status" value="1"/>
</dbReference>
<dbReference type="InterPro" id="IPR003764">
    <property type="entry name" value="GlcNAc_6-P_deAcase"/>
</dbReference>
<accession>A0AA46A6F5</accession>
<evidence type="ECO:0000256" key="1">
    <source>
        <dbReference type="ARBA" id="ARBA00010716"/>
    </source>
</evidence>
<evidence type="ECO:0000256" key="8">
    <source>
        <dbReference type="PIRSR" id="PIRSR038994-3"/>
    </source>
</evidence>
<proteinExistence type="inferred from homology"/>
<feature type="binding site" evidence="8">
    <location>
        <position position="207"/>
    </location>
    <ligand>
        <name>Zn(2+)</name>
        <dbReference type="ChEBI" id="CHEBI:29105"/>
    </ligand>
</feature>
<sequence>MLIAADQIWIDGGLQAGHAIETDGEVVTACRPLGGDTPDAYVPLLMSGCTDLQVNGGGGTLLNTDPTVAGIETIAAAHRKLGTARILPTLITDAPEVMEAAADAIIAAKGRPGIMGIHLEGPHIAPEKRGTHDTRFIRLLDDRTLAVLRRLRQADVPVLLTLAPERANPVLLREAAAMGVVLSAGHSMATAAEARTALDNGVTMFTHLYNAMPQMNSREPGMIAAAILSDAWCGLITDGIHVSPEMLQVTLNARPRPDRCFIVSDSMPTIGGPDHFNLYGMDIHVRDGALVNSEGSLAGAHIDMITSIRRLVRMTGIAPDRAIAMATDIPCAAMGFAPLRIAPGMPLTDLVALDDGLRLIDIPGTEP</sequence>
<keyword evidence="11" id="KW-0614">Plasmid</keyword>
<organism evidence="10 12">
    <name type="scientific">Paracoccus saliphilus</name>
    <dbReference type="NCBI Taxonomy" id="405559"/>
    <lineage>
        <taxon>Bacteria</taxon>
        <taxon>Pseudomonadati</taxon>
        <taxon>Pseudomonadota</taxon>
        <taxon>Alphaproteobacteria</taxon>
        <taxon>Rhodobacterales</taxon>
        <taxon>Paracoccaceae</taxon>
        <taxon>Paracoccus</taxon>
    </lineage>
</organism>
<dbReference type="GO" id="GO:0008448">
    <property type="term" value="F:N-acetylglucosamine-6-phosphate deacetylase activity"/>
    <property type="evidence" value="ECO:0007669"/>
    <property type="project" value="InterPro"/>
</dbReference>
<evidence type="ECO:0000256" key="4">
    <source>
        <dbReference type="ARBA" id="ARBA00023277"/>
    </source>
</evidence>
<evidence type="ECO:0000313" key="10">
    <source>
        <dbReference type="EMBL" id="SIS97151.1"/>
    </source>
</evidence>
<feature type="binding site" evidence="8">
    <location>
        <position position="186"/>
    </location>
    <ligand>
        <name>Zn(2+)</name>
        <dbReference type="ChEBI" id="CHEBI:29105"/>
    </ligand>
</feature>
<dbReference type="RefSeq" id="WP_076526926.1">
    <property type="nucleotide sequence ID" value="NZ_CP067141.1"/>
</dbReference>
<name>A0AA46A6F5_9RHOB</name>
<feature type="binding site" evidence="7">
    <location>
        <position position="131"/>
    </location>
    <ligand>
        <name>substrate</name>
    </ligand>
</feature>
<comment type="similarity">
    <text evidence="1 5">Belongs to the metallo-dependent hydrolases superfamily. NagA family.</text>
</comment>
<feature type="binding site" evidence="8">
    <location>
        <position position="120"/>
    </location>
    <ligand>
        <name>Zn(2+)</name>
        <dbReference type="ChEBI" id="CHEBI:29105"/>
    </ligand>
</feature>
<dbReference type="PIRSF" id="PIRSF038994">
    <property type="entry name" value="NagA"/>
    <property type="match status" value="1"/>
</dbReference>
<comment type="cofactor">
    <cofactor evidence="8">
        <name>a divalent metal cation</name>
        <dbReference type="ChEBI" id="CHEBI:60240"/>
    </cofactor>
    <text evidence="8">Binds 1 divalent metal cation per subunit.</text>
</comment>
<reference evidence="10 12" key="1">
    <citation type="submission" date="2017-01" db="EMBL/GenBank/DDBJ databases">
        <authorList>
            <person name="Varghese N."/>
            <person name="Submissions S."/>
        </authorList>
    </citation>
    <scope>NUCLEOTIDE SEQUENCE [LARGE SCALE GENOMIC DNA]</scope>
    <source>
        <strain evidence="10 12">DSM 18447</strain>
    </source>
</reference>
<dbReference type="PANTHER" id="PTHR11113:SF14">
    <property type="entry name" value="N-ACETYLGLUCOSAMINE-6-PHOSPHATE DEACETYLASE"/>
    <property type="match status" value="1"/>
</dbReference>
<dbReference type="SUPFAM" id="SSF51556">
    <property type="entry name" value="Metallo-dependent hydrolases"/>
    <property type="match status" value="1"/>
</dbReference>
<dbReference type="EMBL" id="CP067141">
    <property type="protein sequence ID" value="WCR05475.1"/>
    <property type="molecule type" value="Genomic_DNA"/>
</dbReference>
<evidence type="ECO:0000256" key="6">
    <source>
        <dbReference type="PIRSR" id="PIRSR038994-1"/>
    </source>
</evidence>
<reference evidence="11 13" key="2">
    <citation type="submission" date="2021-01" db="EMBL/GenBank/DDBJ databases">
        <title>Biogeographic distribution of Paracoccus.</title>
        <authorList>
            <person name="Hollensteiner J."/>
            <person name="Leineberger J."/>
            <person name="Brinkhoff T."/>
            <person name="Daniel R."/>
        </authorList>
    </citation>
    <scope>NUCLEOTIDE SEQUENCE [LARGE SCALE GENOMIC DNA]</scope>
    <source>
        <strain evidence="11 13">DSM 18447</strain>
        <plasmid evidence="11 13">p242883</plasmid>
    </source>
</reference>
<keyword evidence="3 5" id="KW-0378">Hydrolase</keyword>
<dbReference type="Proteomes" id="UP001215549">
    <property type="component" value="Plasmid p242883"/>
</dbReference>
<feature type="domain" description="Amidohydrolase-related" evidence="9">
    <location>
        <begin position="45"/>
        <end position="337"/>
    </location>
</feature>
<feature type="binding site" evidence="7">
    <location>
        <begin position="297"/>
        <end position="299"/>
    </location>
    <ligand>
        <name>substrate</name>
    </ligand>
</feature>
<dbReference type="AlphaFoldDB" id="A0AA46A6F5"/>
<feature type="binding site" evidence="7">
    <location>
        <position position="218"/>
    </location>
    <ligand>
        <name>substrate</name>
    </ligand>
</feature>
<feature type="binding site" evidence="7">
    <location>
        <position position="241"/>
    </location>
    <ligand>
        <name>substrate</name>
    </ligand>
</feature>
<feature type="binding site" evidence="7">
    <location>
        <begin position="210"/>
        <end position="211"/>
    </location>
    <ligand>
        <name>substrate</name>
    </ligand>
</feature>
<keyword evidence="4 5" id="KW-0119">Carbohydrate metabolism</keyword>
<evidence type="ECO:0000256" key="3">
    <source>
        <dbReference type="ARBA" id="ARBA00022801"/>
    </source>
</evidence>
<evidence type="ECO:0000313" key="13">
    <source>
        <dbReference type="Proteomes" id="UP001215549"/>
    </source>
</evidence>
<evidence type="ECO:0000256" key="7">
    <source>
        <dbReference type="PIRSR" id="PIRSR038994-2"/>
    </source>
</evidence>
<evidence type="ECO:0000259" key="9">
    <source>
        <dbReference type="Pfam" id="PF01979"/>
    </source>
</evidence>
<protein>
    <submittedName>
        <fullName evidence="10 11">N-acetylglucosamine-6-phosphate deacetylase</fullName>
    </submittedName>
</protein>
<dbReference type="Gene3D" id="2.30.40.10">
    <property type="entry name" value="Urease, subunit C, domain 1"/>
    <property type="match status" value="1"/>
</dbReference>
<dbReference type="InterPro" id="IPR006680">
    <property type="entry name" value="Amidohydro-rel"/>
</dbReference>
<evidence type="ECO:0000256" key="5">
    <source>
        <dbReference type="PIRNR" id="PIRNR038994"/>
    </source>
</evidence>
<keyword evidence="2 8" id="KW-0479">Metal-binding</keyword>
<dbReference type="Pfam" id="PF01979">
    <property type="entry name" value="Amidohydro_1"/>
    <property type="match status" value="1"/>
</dbReference>